<evidence type="ECO:0000256" key="1">
    <source>
        <dbReference type="ARBA" id="ARBA00004651"/>
    </source>
</evidence>
<dbReference type="SUPFAM" id="SSF161098">
    <property type="entry name" value="MetI-like"/>
    <property type="match status" value="1"/>
</dbReference>
<evidence type="ECO:0000313" key="10">
    <source>
        <dbReference type="Proteomes" id="UP000249260"/>
    </source>
</evidence>
<dbReference type="CDD" id="cd06261">
    <property type="entry name" value="TM_PBP2"/>
    <property type="match status" value="1"/>
</dbReference>
<feature type="transmembrane region" description="Helical" evidence="7">
    <location>
        <begin position="241"/>
        <end position="259"/>
    </location>
</feature>
<evidence type="ECO:0000256" key="5">
    <source>
        <dbReference type="ARBA" id="ARBA00022989"/>
    </source>
</evidence>
<keyword evidence="3" id="KW-1003">Cell membrane</keyword>
<keyword evidence="6 7" id="KW-0472">Membrane</keyword>
<keyword evidence="10" id="KW-1185">Reference proteome</keyword>
<dbReference type="GO" id="GO:0005886">
    <property type="term" value="C:plasma membrane"/>
    <property type="evidence" value="ECO:0007669"/>
    <property type="project" value="UniProtKB-SubCell"/>
</dbReference>
<reference evidence="9 10" key="1">
    <citation type="submission" date="2018-06" db="EMBL/GenBank/DDBJ databases">
        <title>Paenibacillus montanisoli sp. nov., isolated from mountain area soil.</title>
        <authorList>
            <person name="Wu M."/>
        </authorList>
    </citation>
    <scope>NUCLEOTIDE SEQUENCE [LARGE SCALE GENOMIC DNA]</scope>
    <source>
        <strain evidence="9 10">RA17</strain>
    </source>
</reference>
<dbReference type="InterPro" id="IPR035906">
    <property type="entry name" value="MetI-like_sf"/>
</dbReference>
<accession>A0A328U8W8</accession>
<feature type="transmembrane region" description="Helical" evidence="7">
    <location>
        <begin position="67"/>
        <end position="93"/>
    </location>
</feature>
<dbReference type="PANTHER" id="PTHR43744">
    <property type="entry name" value="ABC TRANSPORTER PERMEASE PROTEIN MG189-RELATED-RELATED"/>
    <property type="match status" value="1"/>
</dbReference>
<dbReference type="AlphaFoldDB" id="A0A328U8W8"/>
<name>A0A328U8W8_9BACL</name>
<evidence type="ECO:0000256" key="7">
    <source>
        <dbReference type="RuleBase" id="RU363032"/>
    </source>
</evidence>
<feature type="transmembrane region" description="Helical" evidence="7">
    <location>
        <begin position="178"/>
        <end position="203"/>
    </location>
</feature>
<dbReference type="RefSeq" id="WP_112882831.1">
    <property type="nucleotide sequence ID" value="NZ_QLUW01000002.1"/>
</dbReference>
<keyword evidence="4 7" id="KW-0812">Transmembrane</keyword>
<gene>
    <name evidence="9" type="ORF">DL346_14720</name>
</gene>
<evidence type="ECO:0000256" key="6">
    <source>
        <dbReference type="ARBA" id="ARBA00023136"/>
    </source>
</evidence>
<dbReference type="PROSITE" id="PS50928">
    <property type="entry name" value="ABC_TM1"/>
    <property type="match status" value="1"/>
</dbReference>
<evidence type="ECO:0000256" key="2">
    <source>
        <dbReference type="ARBA" id="ARBA00022448"/>
    </source>
</evidence>
<feature type="domain" description="ABC transmembrane type-1" evidence="8">
    <location>
        <begin position="68"/>
        <end position="259"/>
    </location>
</feature>
<comment type="subcellular location">
    <subcellularLocation>
        <location evidence="1 7">Cell membrane</location>
        <topology evidence="1 7">Multi-pass membrane protein</topology>
    </subcellularLocation>
</comment>
<evidence type="ECO:0000256" key="3">
    <source>
        <dbReference type="ARBA" id="ARBA00022475"/>
    </source>
</evidence>
<dbReference type="Proteomes" id="UP000249260">
    <property type="component" value="Unassembled WGS sequence"/>
</dbReference>
<organism evidence="9 10">
    <name type="scientific">Paenibacillus montanisoli</name>
    <dbReference type="NCBI Taxonomy" id="2081970"/>
    <lineage>
        <taxon>Bacteria</taxon>
        <taxon>Bacillati</taxon>
        <taxon>Bacillota</taxon>
        <taxon>Bacilli</taxon>
        <taxon>Bacillales</taxon>
        <taxon>Paenibacillaceae</taxon>
        <taxon>Paenibacillus</taxon>
    </lineage>
</organism>
<dbReference type="GO" id="GO:0055085">
    <property type="term" value="P:transmembrane transport"/>
    <property type="evidence" value="ECO:0007669"/>
    <property type="project" value="InterPro"/>
</dbReference>
<evidence type="ECO:0000313" key="9">
    <source>
        <dbReference type="EMBL" id="RAP76614.1"/>
    </source>
</evidence>
<feature type="transmembrane region" description="Helical" evidence="7">
    <location>
        <begin position="100"/>
        <end position="124"/>
    </location>
</feature>
<dbReference type="Pfam" id="PF00528">
    <property type="entry name" value="BPD_transp_1"/>
    <property type="match status" value="1"/>
</dbReference>
<keyword evidence="5 7" id="KW-1133">Transmembrane helix</keyword>
<sequence>MSYAAKVLRILLLITLVLVFVFPFIWMLSTSLKTYLESIKFPPDFLPKAPQFVNYSKTYVRIHFLHYAMNSVIVTFSIVLGQLLVCIPAAYAFAKKKFRFAGLFFALVLVDLVLPAQVSFVPIYVLVSDFGWLDTYWAMIIPFIYSSFAIFFMTQAFKQIPDELLDAARMDKATELQIIVQLMLPIAKPFVLTAMLFTCISKWNDYFWPLILTNSESVRTLPMSVKGMISDTPGLTQWNELMAGNMMLIIPILVLYIAANRFIKNAFVYGIK</sequence>
<dbReference type="OrthoDB" id="9771544at2"/>
<dbReference type="InterPro" id="IPR000515">
    <property type="entry name" value="MetI-like"/>
</dbReference>
<dbReference type="PANTHER" id="PTHR43744:SF12">
    <property type="entry name" value="ABC TRANSPORTER PERMEASE PROTEIN MG189-RELATED"/>
    <property type="match status" value="1"/>
</dbReference>
<keyword evidence="2 7" id="KW-0813">Transport</keyword>
<evidence type="ECO:0000256" key="4">
    <source>
        <dbReference type="ARBA" id="ARBA00022692"/>
    </source>
</evidence>
<proteinExistence type="inferred from homology"/>
<feature type="transmembrane region" description="Helical" evidence="7">
    <location>
        <begin position="7"/>
        <end position="28"/>
    </location>
</feature>
<comment type="caution">
    <text evidence="9">The sequence shown here is derived from an EMBL/GenBank/DDBJ whole genome shotgun (WGS) entry which is preliminary data.</text>
</comment>
<feature type="transmembrane region" description="Helical" evidence="7">
    <location>
        <begin position="136"/>
        <end position="157"/>
    </location>
</feature>
<dbReference type="EMBL" id="QLUW01000002">
    <property type="protein sequence ID" value="RAP76614.1"/>
    <property type="molecule type" value="Genomic_DNA"/>
</dbReference>
<comment type="similarity">
    <text evidence="7">Belongs to the binding-protein-dependent transport system permease family.</text>
</comment>
<evidence type="ECO:0000259" key="8">
    <source>
        <dbReference type="PROSITE" id="PS50928"/>
    </source>
</evidence>
<protein>
    <submittedName>
        <fullName evidence="9">Carbohydrate ABC transporter permease</fullName>
    </submittedName>
</protein>
<dbReference type="Gene3D" id="1.10.3720.10">
    <property type="entry name" value="MetI-like"/>
    <property type="match status" value="1"/>
</dbReference>